<name>A0A222FLL0_9GAMM</name>
<dbReference type="AlphaFoldDB" id="A0A222FLL0"/>
<dbReference type="Proteomes" id="UP000202440">
    <property type="component" value="Chromosome"/>
</dbReference>
<reference evidence="1 2" key="1">
    <citation type="submission" date="2017-07" db="EMBL/GenBank/DDBJ databases">
        <title>Annotated genome sequence of Bacterioplanes sanyensis isolated from Red Sea.</title>
        <authorList>
            <person name="Rehman Z.U."/>
        </authorList>
    </citation>
    <scope>NUCLEOTIDE SEQUENCE [LARGE SCALE GENOMIC DNA]</scope>
    <source>
        <strain evidence="1 2">NV9</strain>
    </source>
</reference>
<gene>
    <name evidence="1" type="ORF">CHH28_11550</name>
</gene>
<proteinExistence type="predicted"/>
<dbReference type="InterPro" id="IPR011322">
    <property type="entry name" value="N-reg_PII-like_a/b"/>
</dbReference>
<dbReference type="SUPFAM" id="SSF54913">
    <property type="entry name" value="GlnB-like"/>
    <property type="match status" value="1"/>
</dbReference>
<evidence type="ECO:0000313" key="2">
    <source>
        <dbReference type="Proteomes" id="UP000202440"/>
    </source>
</evidence>
<keyword evidence="2" id="KW-1185">Reference proteome</keyword>
<dbReference type="GO" id="GO:0030234">
    <property type="term" value="F:enzyme regulator activity"/>
    <property type="evidence" value="ECO:0007669"/>
    <property type="project" value="InterPro"/>
</dbReference>
<dbReference type="InterPro" id="IPR015867">
    <property type="entry name" value="N-reg_PII/ATP_PRibTrfase_C"/>
</dbReference>
<dbReference type="InterPro" id="IPR002187">
    <property type="entry name" value="N-reg_PII"/>
</dbReference>
<protein>
    <submittedName>
        <fullName evidence="1">Uncharacterized protein</fullName>
    </submittedName>
</protein>
<accession>A0A222FLL0</accession>
<dbReference type="Pfam" id="PF00543">
    <property type="entry name" value="P-II"/>
    <property type="match status" value="1"/>
</dbReference>
<dbReference type="GO" id="GO:0006808">
    <property type="term" value="P:regulation of nitrogen utilization"/>
    <property type="evidence" value="ECO:0007669"/>
    <property type="project" value="InterPro"/>
</dbReference>
<organism evidence="1 2">
    <name type="scientific">Bacterioplanes sanyensis</name>
    <dbReference type="NCBI Taxonomy" id="1249553"/>
    <lineage>
        <taxon>Bacteria</taxon>
        <taxon>Pseudomonadati</taxon>
        <taxon>Pseudomonadota</taxon>
        <taxon>Gammaproteobacteria</taxon>
        <taxon>Oceanospirillales</taxon>
        <taxon>Oceanospirillaceae</taxon>
        <taxon>Bacterioplanes</taxon>
    </lineage>
</organism>
<dbReference type="EMBL" id="CP022530">
    <property type="protein sequence ID" value="ASP39271.1"/>
    <property type="molecule type" value="Genomic_DNA"/>
</dbReference>
<sequence>MQLHPAEKVVVITEKLIVKGVVEIIEAAGAKGYTIIAAGGKGSHAFRATSERAAVVDDFSDVKIEVVVNDKSMAEAIMTKITETYFTDYSGITYIEYIEVLRPSKF</sequence>
<dbReference type="OrthoDB" id="2873381at2"/>
<evidence type="ECO:0000313" key="1">
    <source>
        <dbReference type="EMBL" id="ASP39271.1"/>
    </source>
</evidence>
<dbReference type="Gene3D" id="3.30.70.120">
    <property type="match status" value="1"/>
</dbReference>
<dbReference type="KEGG" id="bsan:CHH28_11550"/>
<dbReference type="RefSeq" id="WP_094060451.1">
    <property type="nucleotide sequence ID" value="NZ_CP022530.1"/>
</dbReference>